<dbReference type="EC" id="2.7.7.7" evidence="1"/>
<proteinExistence type="predicted"/>
<evidence type="ECO:0000256" key="4">
    <source>
        <dbReference type="ARBA" id="ARBA00022695"/>
    </source>
</evidence>
<accession>A0A2A4X329</accession>
<keyword evidence="3" id="KW-0808">Transferase</keyword>
<dbReference type="EMBL" id="NVUL01000056">
    <property type="protein sequence ID" value="PCI76509.1"/>
    <property type="molecule type" value="Genomic_DNA"/>
</dbReference>
<comment type="caution">
    <text evidence="9">The sequence shown here is derived from an EMBL/GenBank/DDBJ whole genome shotgun (WGS) entry which is preliminary data.</text>
</comment>
<dbReference type="Pfam" id="PF13177">
    <property type="entry name" value="DNA_pol3_delta2"/>
    <property type="match status" value="1"/>
</dbReference>
<feature type="domain" description="DNA polymerase III delta subunit C-terminal" evidence="8">
    <location>
        <begin position="228"/>
        <end position="350"/>
    </location>
</feature>
<dbReference type="GO" id="GO:0008408">
    <property type="term" value="F:3'-5' exonuclease activity"/>
    <property type="evidence" value="ECO:0007669"/>
    <property type="project" value="InterPro"/>
</dbReference>
<dbReference type="GO" id="GO:0003677">
    <property type="term" value="F:DNA binding"/>
    <property type="evidence" value="ECO:0007669"/>
    <property type="project" value="InterPro"/>
</dbReference>
<dbReference type="PANTHER" id="PTHR11669:SF8">
    <property type="entry name" value="DNA POLYMERASE III SUBUNIT DELTA"/>
    <property type="match status" value="1"/>
</dbReference>
<evidence type="ECO:0000313" key="10">
    <source>
        <dbReference type="Proteomes" id="UP000218767"/>
    </source>
</evidence>
<evidence type="ECO:0000256" key="6">
    <source>
        <dbReference type="ARBA" id="ARBA00022932"/>
    </source>
</evidence>
<dbReference type="InterPro" id="IPR004622">
    <property type="entry name" value="DNA_pol_HolB"/>
</dbReference>
<dbReference type="NCBIfam" id="TIGR00678">
    <property type="entry name" value="holB"/>
    <property type="match status" value="1"/>
</dbReference>
<keyword evidence="5" id="KW-0235">DNA replication</keyword>
<name>A0A2A4X329_9GAMM</name>
<keyword evidence="6" id="KW-0239">DNA-directed DNA polymerase</keyword>
<dbReference type="InterPro" id="IPR050238">
    <property type="entry name" value="DNA_Rep/Repair_Clamp_Loader"/>
</dbReference>
<protein>
    <recommendedName>
        <fullName evidence="2">DNA polymerase III subunit delta'</fullName>
        <ecNumber evidence="1">2.7.7.7</ecNumber>
    </recommendedName>
</protein>
<evidence type="ECO:0000256" key="1">
    <source>
        <dbReference type="ARBA" id="ARBA00012417"/>
    </source>
</evidence>
<evidence type="ECO:0000256" key="3">
    <source>
        <dbReference type="ARBA" id="ARBA00022679"/>
    </source>
</evidence>
<evidence type="ECO:0000313" key="9">
    <source>
        <dbReference type="EMBL" id="PCI76509.1"/>
    </source>
</evidence>
<dbReference type="InterPro" id="IPR027417">
    <property type="entry name" value="P-loop_NTPase"/>
</dbReference>
<evidence type="ECO:0000256" key="7">
    <source>
        <dbReference type="ARBA" id="ARBA00049244"/>
    </source>
</evidence>
<dbReference type="GO" id="GO:0006261">
    <property type="term" value="P:DNA-templated DNA replication"/>
    <property type="evidence" value="ECO:0007669"/>
    <property type="project" value="TreeGrafter"/>
</dbReference>
<dbReference type="PANTHER" id="PTHR11669">
    <property type="entry name" value="REPLICATION FACTOR C / DNA POLYMERASE III GAMMA-TAU SUBUNIT"/>
    <property type="match status" value="1"/>
</dbReference>
<dbReference type="GO" id="GO:0003887">
    <property type="term" value="F:DNA-directed DNA polymerase activity"/>
    <property type="evidence" value="ECO:0007669"/>
    <property type="project" value="UniProtKB-KW"/>
</dbReference>
<evidence type="ECO:0000256" key="2">
    <source>
        <dbReference type="ARBA" id="ARBA00014363"/>
    </source>
</evidence>
<dbReference type="GO" id="GO:0009360">
    <property type="term" value="C:DNA polymerase III complex"/>
    <property type="evidence" value="ECO:0007669"/>
    <property type="project" value="InterPro"/>
</dbReference>
<comment type="catalytic activity">
    <reaction evidence="7">
        <text>DNA(n) + a 2'-deoxyribonucleoside 5'-triphosphate = DNA(n+1) + diphosphate</text>
        <dbReference type="Rhea" id="RHEA:22508"/>
        <dbReference type="Rhea" id="RHEA-COMP:17339"/>
        <dbReference type="Rhea" id="RHEA-COMP:17340"/>
        <dbReference type="ChEBI" id="CHEBI:33019"/>
        <dbReference type="ChEBI" id="CHEBI:61560"/>
        <dbReference type="ChEBI" id="CHEBI:173112"/>
        <dbReference type="EC" id="2.7.7.7"/>
    </reaction>
</comment>
<dbReference type="Gene3D" id="3.40.50.300">
    <property type="entry name" value="P-loop containing nucleotide triphosphate hydrolases"/>
    <property type="match status" value="1"/>
</dbReference>
<dbReference type="Proteomes" id="UP000218767">
    <property type="component" value="Unassembled WGS sequence"/>
</dbReference>
<dbReference type="SUPFAM" id="SSF52540">
    <property type="entry name" value="P-loop containing nucleoside triphosphate hydrolases"/>
    <property type="match status" value="1"/>
</dbReference>
<gene>
    <name evidence="9" type="primary">holB</name>
    <name evidence="9" type="ORF">COB20_10500</name>
</gene>
<dbReference type="Pfam" id="PF09115">
    <property type="entry name" value="DNApol3-delta_C"/>
    <property type="match status" value="1"/>
</dbReference>
<evidence type="ECO:0000259" key="8">
    <source>
        <dbReference type="Pfam" id="PF09115"/>
    </source>
</evidence>
<dbReference type="AlphaFoldDB" id="A0A2A4X329"/>
<dbReference type="Gene3D" id="1.20.272.10">
    <property type="match status" value="1"/>
</dbReference>
<dbReference type="InterPro" id="IPR015199">
    <property type="entry name" value="DNA_pol_III_delta_C"/>
</dbReference>
<organism evidence="9 10">
    <name type="scientific">SAR86 cluster bacterium</name>
    <dbReference type="NCBI Taxonomy" id="2030880"/>
    <lineage>
        <taxon>Bacteria</taxon>
        <taxon>Pseudomonadati</taxon>
        <taxon>Pseudomonadota</taxon>
        <taxon>Gammaproteobacteria</taxon>
        <taxon>SAR86 cluster</taxon>
    </lineage>
</organism>
<evidence type="ECO:0000256" key="5">
    <source>
        <dbReference type="ARBA" id="ARBA00022705"/>
    </source>
</evidence>
<reference evidence="10" key="1">
    <citation type="submission" date="2017-08" db="EMBL/GenBank/DDBJ databases">
        <title>A dynamic microbial community with high functional redundancy inhabits the cold, oxic subseafloor aquifer.</title>
        <authorList>
            <person name="Tully B.J."/>
            <person name="Wheat C.G."/>
            <person name="Glazer B.T."/>
            <person name="Huber J.A."/>
        </authorList>
    </citation>
    <scope>NUCLEOTIDE SEQUENCE [LARGE SCALE GENOMIC DNA]</scope>
</reference>
<sequence>MTETTSNSTNALSAPLPWQGAQWAQLCRAFAASQLAHAYLLSGSEGLGKSLFADSFARYVLCLNPIAQSTVGGLAESVVACGTCTNCLKGGTGNHPDILTIEPEEGSKNIKIDQIRWLSEFVIRSSHSGGAKVAIIQGAHLLNANAANALLKTLEEPNDKTHVILVSDHPGRLVATIRSRCQKLAFQVPRADIAAAWLQAIIGVGNVDSILEASDMRPLIALQLAGGDSLQARAQFLQGICDVKTGKKSIQQVLALIAKNGESEVLQHFSAFLSKLTKYSLTGIQENEDDPALQSMYTLLVPSKEKSLAQTVASSLAHFYTEVETARRQLTSSTNPNPQLIMESILWQWSKLNLH</sequence>
<keyword evidence="4" id="KW-0548">Nucleotidyltransferase</keyword>